<accession>A0A6A6AV94</accession>
<feature type="region of interest" description="Disordered" evidence="2">
    <location>
        <begin position="222"/>
        <end position="247"/>
    </location>
</feature>
<sequence length="247" mass="28234">MREEHRDATLRLEMTHLAELGRVDRDAYARVKRVETANSTLQSKLQLIETANNKLHSEIQQLDKLVLELKQAKASCYGVRRRKARQEDKNRRQGWKLRFKRGEFARLRESVADGLRQVASLEAASIQKDGQTATLEAEKLKVAESLQKGDKIKDRYFTAVMKLLKQPKETAALKAVYLEKDGQVVTLRTEKLEAQEELAAAKVEILYKDSEIAHLYIVHETQRSNPCSSSSEHPKRRGDLVVKEQGT</sequence>
<dbReference type="EMBL" id="ML995659">
    <property type="protein sequence ID" value="KAF2135143.1"/>
    <property type="molecule type" value="Genomic_DNA"/>
</dbReference>
<evidence type="ECO:0000256" key="2">
    <source>
        <dbReference type="SAM" id="MobiDB-lite"/>
    </source>
</evidence>
<feature type="coiled-coil region" evidence="1">
    <location>
        <begin position="45"/>
        <end position="75"/>
    </location>
</feature>
<organism evidence="3 4">
    <name type="scientific">Aplosporella prunicola CBS 121167</name>
    <dbReference type="NCBI Taxonomy" id="1176127"/>
    <lineage>
        <taxon>Eukaryota</taxon>
        <taxon>Fungi</taxon>
        <taxon>Dikarya</taxon>
        <taxon>Ascomycota</taxon>
        <taxon>Pezizomycotina</taxon>
        <taxon>Dothideomycetes</taxon>
        <taxon>Dothideomycetes incertae sedis</taxon>
        <taxon>Botryosphaeriales</taxon>
        <taxon>Aplosporellaceae</taxon>
        <taxon>Aplosporella</taxon>
    </lineage>
</organism>
<evidence type="ECO:0000256" key="1">
    <source>
        <dbReference type="SAM" id="Coils"/>
    </source>
</evidence>
<feature type="compositionally biased region" description="Basic and acidic residues" evidence="2">
    <location>
        <begin position="237"/>
        <end position="247"/>
    </location>
</feature>
<evidence type="ECO:0000313" key="4">
    <source>
        <dbReference type="Proteomes" id="UP000799438"/>
    </source>
</evidence>
<keyword evidence="1" id="KW-0175">Coiled coil</keyword>
<proteinExistence type="predicted"/>
<dbReference type="Proteomes" id="UP000799438">
    <property type="component" value="Unassembled WGS sequence"/>
</dbReference>
<name>A0A6A6AV94_9PEZI</name>
<reference evidence="3" key="1">
    <citation type="journal article" date="2020" name="Stud. Mycol.">
        <title>101 Dothideomycetes genomes: a test case for predicting lifestyles and emergence of pathogens.</title>
        <authorList>
            <person name="Haridas S."/>
            <person name="Albert R."/>
            <person name="Binder M."/>
            <person name="Bloem J."/>
            <person name="Labutti K."/>
            <person name="Salamov A."/>
            <person name="Andreopoulos B."/>
            <person name="Baker S."/>
            <person name="Barry K."/>
            <person name="Bills G."/>
            <person name="Bluhm B."/>
            <person name="Cannon C."/>
            <person name="Castanera R."/>
            <person name="Culley D."/>
            <person name="Daum C."/>
            <person name="Ezra D."/>
            <person name="Gonzalez J."/>
            <person name="Henrissat B."/>
            <person name="Kuo A."/>
            <person name="Liang C."/>
            <person name="Lipzen A."/>
            <person name="Lutzoni F."/>
            <person name="Magnuson J."/>
            <person name="Mondo S."/>
            <person name="Nolan M."/>
            <person name="Ohm R."/>
            <person name="Pangilinan J."/>
            <person name="Park H.-J."/>
            <person name="Ramirez L."/>
            <person name="Alfaro M."/>
            <person name="Sun H."/>
            <person name="Tritt A."/>
            <person name="Yoshinaga Y."/>
            <person name="Zwiers L.-H."/>
            <person name="Turgeon B."/>
            <person name="Goodwin S."/>
            <person name="Spatafora J."/>
            <person name="Crous P."/>
            <person name="Grigoriev I."/>
        </authorList>
    </citation>
    <scope>NUCLEOTIDE SEQUENCE</scope>
    <source>
        <strain evidence="3">CBS 121167</strain>
    </source>
</reference>
<keyword evidence="4" id="KW-1185">Reference proteome</keyword>
<dbReference type="AlphaFoldDB" id="A0A6A6AV94"/>
<protein>
    <submittedName>
        <fullName evidence="3">Uncharacterized protein</fullName>
    </submittedName>
</protein>
<dbReference type="RefSeq" id="XP_033390862.1">
    <property type="nucleotide sequence ID" value="XM_033544620.1"/>
</dbReference>
<gene>
    <name evidence="3" type="ORF">K452DRAFT_323205</name>
</gene>
<evidence type="ECO:0000313" key="3">
    <source>
        <dbReference type="EMBL" id="KAF2135143.1"/>
    </source>
</evidence>
<dbReference type="GeneID" id="54302116"/>